<evidence type="ECO:0000256" key="4">
    <source>
        <dbReference type="ARBA" id="ARBA00023125"/>
    </source>
</evidence>
<dbReference type="InterPro" id="IPR006612">
    <property type="entry name" value="THAP_Znf"/>
</dbReference>
<evidence type="ECO:0000256" key="3">
    <source>
        <dbReference type="ARBA" id="ARBA00022833"/>
    </source>
</evidence>
<proteinExistence type="predicted"/>
<protein>
    <recommendedName>
        <fullName evidence="5">THAP-type domain-containing protein</fullName>
    </recommendedName>
</protein>
<dbReference type="Pfam" id="PF05485">
    <property type="entry name" value="THAP"/>
    <property type="match status" value="1"/>
</dbReference>
<evidence type="ECO:0000256" key="2">
    <source>
        <dbReference type="ARBA" id="ARBA00022771"/>
    </source>
</evidence>
<feature type="non-terminal residue" evidence="6">
    <location>
        <position position="188"/>
    </location>
</feature>
<sequence length="188" mass="21319">MAEGKKKRSQGKECSFFGCSNRMYDANGKKTRFRFFTFPKDEKLRRIWENRVARKSGKDGFRITKATKFSTTSEIVQVGNANVDSLRILASKALCKLNNELVEKVKLLTSNEDKSPIFSVNNLADGEKCKHYTGFPNYAVFIAVFDLLKPGMNGENVKLVSAPNAHTGRGRRRRLSGKEQFLLTLMRL</sequence>
<dbReference type="PANTHER" id="PTHR23080">
    <property type="entry name" value="THAP DOMAIN PROTEIN"/>
    <property type="match status" value="1"/>
</dbReference>
<accession>A0ABN8QT00</accession>
<keyword evidence="1" id="KW-0479">Metal-binding</keyword>
<keyword evidence="4" id="KW-0238">DNA-binding</keyword>
<organism evidence="6 7">
    <name type="scientific">Porites lobata</name>
    <dbReference type="NCBI Taxonomy" id="104759"/>
    <lineage>
        <taxon>Eukaryota</taxon>
        <taxon>Metazoa</taxon>
        <taxon>Cnidaria</taxon>
        <taxon>Anthozoa</taxon>
        <taxon>Hexacorallia</taxon>
        <taxon>Scleractinia</taxon>
        <taxon>Fungiina</taxon>
        <taxon>Poritidae</taxon>
        <taxon>Porites</taxon>
    </lineage>
</organism>
<evidence type="ECO:0000313" key="7">
    <source>
        <dbReference type="Proteomes" id="UP001159405"/>
    </source>
</evidence>
<keyword evidence="7" id="KW-1185">Reference proteome</keyword>
<reference evidence="6 7" key="1">
    <citation type="submission" date="2022-05" db="EMBL/GenBank/DDBJ databases">
        <authorList>
            <consortium name="Genoscope - CEA"/>
            <person name="William W."/>
        </authorList>
    </citation>
    <scope>NUCLEOTIDE SEQUENCE [LARGE SCALE GENOMIC DNA]</scope>
</reference>
<feature type="domain" description="THAP-type" evidence="5">
    <location>
        <begin position="14"/>
        <end position="57"/>
    </location>
</feature>
<keyword evidence="3" id="KW-0862">Zinc</keyword>
<gene>
    <name evidence="6" type="ORF">PLOB_00010442</name>
</gene>
<name>A0ABN8QT00_9CNID</name>
<evidence type="ECO:0000313" key="6">
    <source>
        <dbReference type="EMBL" id="CAH3170053.1"/>
    </source>
</evidence>
<dbReference type="Proteomes" id="UP001159405">
    <property type="component" value="Unassembled WGS sequence"/>
</dbReference>
<evidence type="ECO:0000256" key="1">
    <source>
        <dbReference type="ARBA" id="ARBA00022723"/>
    </source>
</evidence>
<dbReference type="EMBL" id="CALNXK010000153">
    <property type="protein sequence ID" value="CAH3170053.1"/>
    <property type="molecule type" value="Genomic_DNA"/>
</dbReference>
<keyword evidence="2" id="KW-0863">Zinc-finger</keyword>
<comment type="caution">
    <text evidence="6">The sequence shown here is derived from an EMBL/GenBank/DDBJ whole genome shotgun (WGS) entry which is preliminary data.</text>
</comment>
<evidence type="ECO:0000259" key="5">
    <source>
        <dbReference type="Pfam" id="PF05485"/>
    </source>
</evidence>
<dbReference type="SUPFAM" id="SSF57716">
    <property type="entry name" value="Glucocorticoid receptor-like (DNA-binding domain)"/>
    <property type="match status" value="1"/>
</dbReference>